<dbReference type="EMBL" id="WIXP02000003">
    <property type="protein sequence ID" value="KAF6213450.1"/>
    <property type="molecule type" value="Genomic_DNA"/>
</dbReference>
<feature type="compositionally biased region" description="Basic and acidic residues" evidence="1">
    <location>
        <begin position="10"/>
        <end position="19"/>
    </location>
</feature>
<comment type="caution">
    <text evidence="3">The sequence shown here is derived from an EMBL/GenBank/DDBJ whole genome shotgun (WGS) entry which is preliminary data.</text>
</comment>
<dbReference type="AlphaFoldDB" id="A0A8S9XWN1"/>
<keyword evidence="2" id="KW-1133">Transmembrane helix</keyword>
<feature type="region of interest" description="Disordered" evidence="1">
    <location>
        <begin position="1"/>
        <end position="69"/>
    </location>
</feature>
<feature type="region of interest" description="Disordered" evidence="1">
    <location>
        <begin position="492"/>
        <end position="512"/>
    </location>
</feature>
<evidence type="ECO:0000256" key="1">
    <source>
        <dbReference type="SAM" id="MobiDB-lite"/>
    </source>
</evidence>
<sequence>MPNCVFSEDEIAHGSDARYSEGPVTTSTDEKPADEATSNKVIDGSGTSGNQESVESSKRSNFSDDYPNDVPDYENFAYGTFENYEKTPSEGWKPSTTAIVQHIPSAKNATDENSKLIWTKAKNTSTLDKHKGSARGSRLYYCYKLIAISKDGEQFTIRGCTRKAHACFTGNYQAVDHYDCTVLCYVLMDQVASSSISVIDVQDASHSLVCYVCSTEKHKSCNDPVTQTSLLHLPVYQCSKYLDGNDTPDSKRIPLNSYHPERLLGPPITYKSTIIATTTMEKSLSTSESRSAVENIEVPSKEVPEVPHLILGSSKGIVKLINHTYEPYIQSSPPTQEYTENVTENPQVGTPVEAKNNSSRTIPIVRKKHRYYCYKVVGKENGSTVVQHGETKNIYDRSLSCYECSSEDTLSCNSPLDFDTKVYMTACSDDSTNNTETTPDTYDFGPEYHPTKTRFSKRKLIEKAFGNYKPEMFSNDTFWGLKKSIWIDDESFHPHQSTEGGQPNRSEKSRNMISRQSQGNYACFIVKVGHETLRGCTPNMMRDSEICPTLRSELNLTSGSYYCYFCKFSLCNITHEHSTPSILTFLLFMGLWYFIPIFVVQ</sequence>
<feature type="compositionally biased region" description="Polar residues" evidence="1">
    <location>
        <begin position="494"/>
        <end position="504"/>
    </location>
</feature>
<feature type="transmembrane region" description="Helical" evidence="2">
    <location>
        <begin position="582"/>
        <end position="600"/>
    </location>
</feature>
<organism evidence="3 4">
    <name type="scientific">Apolygus lucorum</name>
    <name type="common">Small green plant bug</name>
    <name type="synonym">Lygocoris lucorum</name>
    <dbReference type="NCBI Taxonomy" id="248454"/>
    <lineage>
        <taxon>Eukaryota</taxon>
        <taxon>Metazoa</taxon>
        <taxon>Ecdysozoa</taxon>
        <taxon>Arthropoda</taxon>
        <taxon>Hexapoda</taxon>
        <taxon>Insecta</taxon>
        <taxon>Pterygota</taxon>
        <taxon>Neoptera</taxon>
        <taxon>Paraneoptera</taxon>
        <taxon>Hemiptera</taxon>
        <taxon>Heteroptera</taxon>
        <taxon>Panheteroptera</taxon>
        <taxon>Cimicomorpha</taxon>
        <taxon>Miridae</taxon>
        <taxon>Mirini</taxon>
        <taxon>Apolygus</taxon>
    </lineage>
</organism>
<name>A0A8S9XWN1_APOLU</name>
<evidence type="ECO:0000313" key="4">
    <source>
        <dbReference type="Proteomes" id="UP000466442"/>
    </source>
</evidence>
<gene>
    <name evidence="3" type="ORF">GE061_011169</name>
</gene>
<evidence type="ECO:0000313" key="3">
    <source>
        <dbReference type="EMBL" id="KAF6213450.1"/>
    </source>
</evidence>
<reference evidence="3" key="1">
    <citation type="journal article" date="2021" name="Mol. Ecol. Resour.">
        <title>Apolygus lucorum genome provides insights into omnivorousness and mesophyll feeding.</title>
        <authorList>
            <person name="Liu Y."/>
            <person name="Liu H."/>
            <person name="Wang H."/>
            <person name="Huang T."/>
            <person name="Liu B."/>
            <person name="Yang B."/>
            <person name="Yin L."/>
            <person name="Li B."/>
            <person name="Zhang Y."/>
            <person name="Zhang S."/>
            <person name="Jiang F."/>
            <person name="Zhang X."/>
            <person name="Ren Y."/>
            <person name="Wang B."/>
            <person name="Wang S."/>
            <person name="Lu Y."/>
            <person name="Wu K."/>
            <person name="Fan W."/>
            <person name="Wang G."/>
        </authorList>
    </citation>
    <scope>NUCLEOTIDE SEQUENCE</scope>
    <source>
        <strain evidence="3">12Hb</strain>
    </source>
</reference>
<evidence type="ECO:0000256" key="2">
    <source>
        <dbReference type="SAM" id="Phobius"/>
    </source>
</evidence>
<dbReference type="Proteomes" id="UP000466442">
    <property type="component" value="Unassembled WGS sequence"/>
</dbReference>
<protein>
    <submittedName>
        <fullName evidence="3">Uncharacterized protein</fullName>
    </submittedName>
</protein>
<accession>A0A8S9XWN1</accession>
<keyword evidence="2" id="KW-0812">Transmembrane</keyword>
<keyword evidence="4" id="KW-1185">Reference proteome</keyword>
<proteinExistence type="predicted"/>
<keyword evidence="2" id="KW-0472">Membrane</keyword>